<feature type="domain" description="LicD/FKTN/FKRP nucleotidyltransferase" evidence="1">
    <location>
        <begin position="63"/>
        <end position="92"/>
    </location>
</feature>
<proteinExistence type="predicted"/>
<keyword evidence="3" id="KW-1185">Reference proteome</keyword>
<dbReference type="PANTHER" id="PTHR43404">
    <property type="entry name" value="LIPOPOLYSACCHARIDE CHOLINEPHOSPHOTRANSFERASE LICD"/>
    <property type="match status" value="1"/>
</dbReference>
<evidence type="ECO:0000313" key="3">
    <source>
        <dbReference type="Proteomes" id="UP000326671"/>
    </source>
</evidence>
<dbReference type="EMBL" id="VYKL01000025">
    <property type="protein sequence ID" value="KAA9022070.1"/>
    <property type="molecule type" value="Genomic_DNA"/>
</dbReference>
<organism evidence="2 3">
    <name type="scientific">Niallia endozanthoxylica</name>
    <dbReference type="NCBI Taxonomy" id="2036016"/>
    <lineage>
        <taxon>Bacteria</taxon>
        <taxon>Bacillati</taxon>
        <taxon>Bacillota</taxon>
        <taxon>Bacilli</taxon>
        <taxon>Bacillales</taxon>
        <taxon>Bacillaceae</taxon>
        <taxon>Niallia</taxon>
    </lineage>
</organism>
<dbReference type="Proteomes" id="UP000326671">
    <property type="component" value="Unassembled WGS sequence"/>
</dbReference>
<dbReference type="InterPro" id="IPR052942">
    <property type="entry name" value="LPS_cholinephosphotransferase"/>
</dbReference>
<accession>A0A5J5HPK7</accession>
<dbReference type="InterPro" id="IPR007074">
    <property type="entry name" value="LicD/FKTN/FKRP_NTP_transf"/>
</dbReference>
<comment type="caution">
    <text evidence="2">The sequence shown here is derived from an EMBL/GenBank/DDBJ whole genome shotgun (WGS) entry which is preliminary data.</text>
</comment>
<protein>
    <submittedName>
        <fullName evidence="2">LicD family protein</fullName>
    </submittedName>
</protein>
<sequence length="244" mass="28499">MTVYEKVKSYFRSKKVYQTLRSNPVLLKINQHYRESAEAAKRESVKNYGYEALLHVKELFAELKLDFWLDYGTLLGAIREKDFIGHDADIDIGTFFTTGEDAKAVEKAFIGKGFKKAREFWFEGNIVEETYIYKGVNLDVYYYVTGENRVSCFALEEGEHTIYKKSPEETKITGLVVKKLTTTFSGMTMIDFKGNLFPIPENYDQYLKENYGETYMIPNPNWDWTKVDNETLPFKDNTKAYLFH</sequence>
<dbReference type="RefSeq" id="WP_150441065.1">
    <property type="nucleotide sequence ID" value="NZ_VYKL01000025.1"/>
</dbReference>
<dbReference type="Pfam" id="PF04991">
    <property type="entry name" value="LicD"/>
    <property type="match status" value="1"/>
</dbReference>
<dbReference type="OrthoDB" id="9786100at2"/>
<evidence type="ECO:0000259" key="1">
    <source>
        <dbReference type="Pfam" id="PF04991"/>
    </source>
</evidence>
<dbReference type="PANTHER" id="PTHR43404:SF1">
    <property type="entry name" value="MNN4P"/>
    <property type="match status" value="1"/>
</dbReference>
<dbReference type="GO" id="GO:0009100">
    <property type="term" value="P:glycoprotein metabolic process"/>
    <property type="evidence" value="ECO:0007669"/>
    <property type="project" value="UniProtKB-ARBA"/>
</dbReference>
<gene>
    <name evidence="2" type="ORF">F4V44_16295</name>
</gene>
<name>A0A5J5HPK7_9BACI</name>
<dbReference type="AlphaFoldDB" id="A0A5J5HPK7"/>
<reference evidence="2 3" key="1">
    <citation type="submission" date="2019-09" db="EMBL/GenBank/DDBJ databases">
        <title>Whole genome sequences of isolates from the Mars Exploration Rovers.</title>
        <authorList>
            <person name="Seuylemezian A."/>
            <person name="Vaishampayan P."/>
        </authorList>
    </citation>
    <scope>NUCLEOTIDE SEQUENCE [LARGE SCALE GENOMIC DNA]</scope>
    <source>
        <strain evidence="2 3">MER_TA_151</strain>
    </source>
</reference>
<evidence type="ECO:0000313" key="2">
    <source>
        <dbReference type="EMBL" id="KAA9022070.1"/>
    </source>
</evidence>